<dbReference type="EMBL" id="JABAIM010000002">
    <property type="protein sequence ID" value="NLR75438.1"/>
    <property type="molecule type" value="Genomic_DNA"/>
</dbReference>
<proteinExistence type="predicted"/>
<gene>
    <name evidence="2" type="ORF">HF682_09740</name>
</gene>
<dbReference type="RefSeq" id="WP_168877109.1">
    <property type="nucleotide sequence ID" value="NZ_JABAIM010000002.1"/>
</dbReference>
<dbReference type="AlphaFoldDB" id="A0A847SE36"/>
<dbReference type="GO" id="GO:0016787">
    <property type="term" value="F:hydrolase activity"/>
    <property type="evidence" value="ECO:0007669"/>
    <property type="project" value="UniProtKB-KW"/>
</dbReference>
<reference evidence="2 3" key="1">
    <citation type="submission" date="2020-04" db="EMBL/GenBank/DDBJ databases">
        <title>Draft genome of Leeia sp. IMCC25680.</title>
        <authorList>
            <person name="Song J."/>
            <person name="Cho J.-C."/>
        </authorList>
    </citation>
    <scope>NUCLEOTIDE SEQUENCE [LARGE SCALE GENOMIC DNA]</scope>
    <source>
        <strain evidence="2 3">IMCC25680</strain>
    </source>
</reference>
<accession>A0A847SE36</accession>
<dbReference type="InterPro" id="IPR029058">
    <property type="entry name" value="AB_hydrolase_fold"/>
</dbReference>
<dbReference type="SUPFAM" id="SSF53474">
    <property type="entry name" value="alpha/beta-Hydrolases"/>
    <property type="match status" value="1"/>
</dbReference>
<evidence type="ECO:0000313" key="3">
    <source>
        <dbReference type="Proteomes" id="UP000587991"/>
    </source>
</evidence>
<dbReference type="InterPro" id="IPR050228">
    <property type="entry name" value="Carboxylesterase_BioH"/>
</dbReference>
<dbReference type="Gene3D" id="3.40.50.1820">
    <property type="entry name" value="alpha/beta hydrolase"/>
    <property type="match status" value="1"/>
</dbReference>
<feature type="domain" description="AB hydrolase-1" evidence="1">
    <location>
        <begin position="75"/>
        <end position="263"/>
    </location>
</feature>
<dbReference type="PANTHER" id="PTHR43194:SF2">
    <property type="entry name" value="PEROXISOMAL MEMBRANE PROTEIN LPX1"/>
    <property type="match status" value="1"/>
</dbReference>
<evidence type="ECO:0000259" key="1">
    <source>
        <dbReference type="Pfam" id="PF12697"/>
    </source>
</evidence>
<protein>
    <submittedName>
        <fullName evidence="2">Alpha/beta hydrolase</fullName>
    </submittedName>
</protein>
<organism evidence="2 3">
    <name type="scientific">Leeia aquatica</name>
    <dbReference type="NCBI Taxonomy" id="2725557"/>
    <lineage>
        <taxon>Bacteria</taxon>
        <taxon>Pseudomonadati</taxon>
        <taxon>Pseudomonadota</taxon>
        <taxon>Betaproteobacteria</taxon>
        <taxon>Neisseriales</taxon>
        <taxon>Leeiaceae</taxon>
        <taxon>Leeia</taxon>
    </lineage>
</organism>
<dbReference type="Pfam" id="PF12697">
    <property type="entry name" value="Abhydrolase_6"/>
    <property type="match status" value="1"/>
</dbReference>
<keyword evidence="2" id="KW-0378">Hydrolase</keyword>
<sequence length="277" mass="31148">MRRVVPWLSGHYPDYMSRWALRQFTTPPKPQETATQRQWRAKAEVIPLWHEQSRWLNTPQRGGQLLRWGQGERKILLVHGWGGWATQFAAWLPPLLASGCQVLALDMPGHGEAPKRQVTLFDFMAALRLVERLIGPVDAASGHSLGASALTLTAAEGWSAGRLVMLAAAENIETAPRQFARMVALPDNIRLNMQEAMAQRHGVSWQELDGRLIAHNARYPALVIHDRQDKEIPYEQGVQLAARWPGAQLVTTEGLGHRRILQDKGVMQQAIDFMLLD</sequence>
<comment type="caution">
    <text evidence="2">The sequence shown here is derived from an EMBL/GenBank/DDBJ whole genome shotgun (WGS) entry which is preliminary data.</text>
</comment>
<dbReference type="Proteomes" id="UP000587991">
    <property type="component" value="Unassembled WGS sequence"/>
</dbReference>
<name>A0A847SE36_9NEIS</name>
<dbReference type="PANTHER" id="PTHR43194">
    <property type="entry name" value="HYDROLASE ALPHA/BETA FOLD FAMILY"/>
    <property type="match status" value="1"/>
</dbReference>
<dbReference type="InterPro" id="IPR000073">
    <property type="entry name" value="AB_hydrolase_1"/>
</dbReference>
<keyword evidence="3" id="KW-1185">Reference proteome</keyword>
<evidence type="ECO:0000313" key="2">
    <source>
        <dbReference type="EMBL" id="NLR75438.1"/>
    </source>
</evidence>